<dbReference type="InterPro" id="IPR036196">
    <property type="entry name" value="Ptyr_pPase_sf"/>
</dbReference>
<feature type="active site" description="Nucleophile" evidence="5">
    <location>
        <position position="9"/>
    </location>
</feature>
<sequence>MSGGILFVCLGNICRSPLAEAVARAEFARLGLAVPVASAGTGDWHVGGGADPRALAVAAEAGYDLGAHRARQVRAEDFARYERVLAMDRANLRALQRLGTDAPNPPALFLEYAGFPAPHEVPDPYTGSLDDFRAVLALVRGGVLALARAWGARVPETAAAALRRP</sequence>
<name>A0A0K8QJ63_9GAMM</name>
<dbReference type="STRING" id="1475481.GCA_000953855_00008"/>
<evidence type="ECO:0000313" key="7">
    <source>
        <dbReference type="EMBL" id="GAP64726.1"/>
    </source>
</evidence>
<dbReference type="PANTHER" id="PTHR11717">
    <property type="entry name" value="LOW MOLECULAR WEIGHT PROTEIN TYROSINE PHOSPHATASE"/>
    <property type="match status" value="1"/>
</dbReference>
<dbReference type="EMBL" id="DF970131">
    <property type="protein sequence ID" value="GAP64726.1"/>
    <property type="molecule type" value="Genomic_DNA"/>
</dbReference>
<dbReference type="SUPFAM" id="SSF52788">
    <property type="entry name" value="Phosphotyrosine protein phosphatases I"/>
    <property type="match status" value="1"/>
</dbReference>
<feature type="active site" description="Proton donor" evidence="5">
    <location>
        <position position="123"/>
    </location>
</feature>
<dbReference type="EC" id="3.1.3.48" evidence="2"/>
<keyword evidence="3" id="KW-0378">Hydrolase</keyword>
<proteinExistence type="inferred from homology"/>
<dbReference type="Pfam" id="PF01451">
    <property type="entry name" value="LMWPc"/>
    <property type="match status" value="1"/>
</dbReference>
<evidence type="ECO:0000256" key="3">
    <source>
        <dbReference type="ARBA" id="ARBA00022801"/>
    </source>
</evidence>
<dbReference type="PRINTS" id="PR00719">
    <property type="entry name" value="LMWPTPASE"/>
</dbReference>
<dbReference type="RefSeq" id="WP_062533879.1">
    <property type="nucleotide sequence ID" value="NZ_DF970131.1"/>
</dbReference>
<dbReference type="CDD" id="cd16343">
    <property type="entry name" value="LMWPTP"/>
    <property type="match status" value="1"/>
</dbReference>
<reference evidence="7" key="1">
    <citation type="submission" date="2015-08" db="EMBL/GenBank/DDBJ databases">
        <title>Complete DNA Sequence of Pseudomonas syringae pv. actinidiae, the Causal Agent of Kiwifruit Canker Disease.</title>
        <authorList>
            <person name="Rikkerink E.H.A."/>
            <person name="Fineran P.C."/>
        </authorList>
    </citation>
    <scope>NUCLEOTIDE SEQUENCE</scope>
    <source>
        <strain evidence="7">SkMP5</strain>
    </source>
</reference>
<dbReference type="InterPro" id="IPR023485">
    <property type="entry name" value="Ptyr_pPase"/>
</dbReference>
<evidence type="ECO:0000259" key="6">
    <source>
        <dbReference type="SMART" id="SM00226"/>
    </source>
</evidence>
<comment type="similarity">
    <text evidence="1">Belongs to the low molecular weight phosphotyrosine protein phosphatase family.</text>
</comment>
<gene>
    <name evidence="7" type="ORF">MBSD_n0008</name>
</gene>
<dbReference type="InterPro" id="IPR050438">
    <property type="entry name" value="LMW_PTPase"/>
</dbReference>
<dbReference type="InterPro" id="IPR017867">
    <property type="entry name" value="Tyr_phospatase_low_mol_wt"/>
</dbReference>
<organism evidence="7">
    <name type="scientific">Mizugakiibacter sediminis</name>
    <dbReference type="NCBI Taxonomy" id="1475481"/>
    <lineage>
        <taxon>Bacteria</taxon>
        <taxon>Pseudomonadati</taxon>
        <taxon>Pseudomonadota</taxon>
        <taxon>Gammaproteobacteria</taxon>
        <taxon>Lysobacterales</taxon>
        <taxon>Rhodanobacteraceae</taxon>
        <taxon>Mizugakiibacter</taxon>
    </lineage>
</organism>
<keyword evidence="4" id="KW-0904">Protein phosphatase</keyword>
<evidence type="ECO:0000256" key="4">
    <source>
        <dbReference type="ARBA" id="ARBA00022912"/>
    </source>
</evidence>
<feature type="active site" evidence="5">
    <location>
        <position position="15"/>
    </location>
</feature>
<dbReference type="PANTHER" id="PTHR11717:SF7">
    <property type="entry name" value="LOW MOLECULAR WEIGHT PHOSPHOTYROSINE PROTEIN PHOSPHATASE"/>
    <property type="match status" value="1"/>
</dbReference>
<dbReference type="SMART" id="SM00226">
    <property type="entry name" value="LMWPc"/>
    <property type="match status" value="1"/>
</dbReference>
<evidence type="ECO:0000256" key="2">
    <source>
        <dbReference type="ARBA" id="ARBA00013064"/>
    </source>
</evidence>
<dbReference type="Gene3D" id="3.40.50.2300">
    <property type="match status" value="1"/>
</dbReference>
<evidence type="ECO:0000313" key="8">
    <source>
        <dbReference type="Proteomes" id="UP000253740"/>
    </source>
</evidence>
<protein>
    <recommendedName>
        <fullName evidence="2">protein-tyrosine-phosphatase</fullName>
        <ecNumber evidence="2">3.1.3.48</ecNumber>
    </recommendedName>
</protein>
<accession>A0A0K8QJ63</accession>
<dbReference type="AlphaFoldDB" id="A0A0K8QJ63"/>
<evidence type="ECO:0000256" key="1">
    <source>
        <dbReference type="ARBA" id="ARBA00011063"/>
    </source>
</evidence>
<dbReference type="GO" id="GO:0004725">
    <property type="term" value="F:protein tyrosine phosphatase activity"/>
    <property type="evidence" value="ECO:0007669"/>
    <property type="project" value="UniProtKB-EC"/>
</dbReference>
<dbReference type="OrthoDB" id="9784339at2"/>
<evidence type="ECO:0000256" key="5">
    <source>
        <dbReference type="PIRSR" id="PIRSR617867-1"/>
    </source>
</evidence>
<dbReference type="Proteomes" id="UP000253740">
    <property type="component" value="Unassembled WGS sequence"/>
</dbReference>
<feature type="domain" description="Phosphotyrosine protein phosphatase I" evidence="6">
    <location>
        <begin position="1"/>
        <end position="149"/>
    </location>
</feature>
<keyword evidence="8" id="KW-1185">Reference proteome</keyword>